<evidence type="ECO:0000259" key="9">
    <source>
        <dbReference type="Pfam" id="PF00535"/>
    </source>
</evidence>
<comment type="subcellular location">
    <subcellularLocation>
        <location evidence="1">Membrane</location>
        <topology evidence="1">Multi-pass membrane protein</topology>
    </subcellularLocation>
</comment>
<feature type="transmembrane region" description="Helical" evidence="8">
    <location>
        <begin position="341"/>
        <end position="359"/>
    </location>
</feature>
<dbReference type="SUPFAM" id="SSF53448">
    <property type="entry name" value="Nucleotide-diphospho-sugar transferases"/>
    <property type="match status" value="1"/>
</dbReference>
<evidence type="ECO:0000256" key="1">
    <source>
        <dbReference type="ARBA" id="ARBA00004141"/>
    </source>
</evidence>
<organism evidence="11 12">
    <name type="scientific">Legionella maioricensis</name>
    <dbReference type="NCBI Taxonomy" id="2896528"/>
    <lineage>
        <taxon>Bacteria</taxon>
        <taxon>Pseudomonadati</taxon>
        <taxon>Pseudomonadota</taxon>
        <taxon>Gammaproteobacteria</taxon>
        <taxon>Legionellales</taxon>
        <taxon>Legionellaceae</taxon>
        <taxon>Legionella</taxon>
    </lineage>
</organism>
<dbReference type="CDD" id="cd06442">
    <property type="entry name" value="DPM1_like"/>
    <property type="match status" value="1"/>
</dbReference>
<keyword evidence="6 8" id="KW-1133">Transmembrane helix</keyword>
<evidence type="ECO:0000256" key="7">
    <source>
        <dbReference type="ARBA" id="ARBA00023136"/>
    </source>
</evidence>
<accession>A0A9X2CY75</accession>
<evidence type="ECO:0000256" key="6">
    <source>
        <dbReference type="ARBA" id="ARBA00022989"/>
    </source>
</evidence>
<keyword evidence="5 8" id="KW-0812">Transmembrane</keyword>
<gene>
    <name evidence="11" type="ORF">LOX96_03060</name>
</gene>
<feature type="transmembrane region" description="Helical" evidence="8">
    <location>
        <begin position="270"/>
        <end position="289"/>
    </location>
</feature>
<dbReference type="PANTHER" id="PTHR43398:SF1">
    <property type="entry name" value="DOLICHOL-PHOSPHATE MANNOSYLTRANSFERASE SUBUNIT 1"/>
    <property type="match status" value="1"/>
</dbReference>
<evidence type="ECO:0000256" key="8">
    <source>
        <dbReference type="SAM" id="Phobius"/>
    </source>
</evidence>
<feature type="transmembrane region" description="Helical" evidence="8">
    <location>
        <begin position="245"/>
        <end position="264"/>
    </location>
</feature>
<keyword evidence="7 8" id="KW-0472">Membrane</keyword>
<evidence type="ECO:0000256" key="5">
    <source>
        <dbReference type="ARBA" id="ARBA00022692"/>
    </source>
</evidence>
<evidence type="ECO:0000256" key="2">
    <source>
        <dbReference type="ARBA" id="ARBA00006739"/>
    </source>
</evidence>
<dbReference type="InterPro" id="IPR029044">
    <property type="entry name" value="Nucleotide-diphossugar_trans"/>
</dbReference>
<dbReference type="GO" id="GO:0009247">
    <property type="term" value="P:glycolipid biosynthetic process"/>
    <property type="evidence" value="ECO:0007669"/>
    <property type="project" value="TreeGrafter"/>
</dbReference>
<dbReference type="PANTHER" id="PTHR43398">
    <property type="entry name" value="DOLICHOL-PHOSPHATE MANNOSYLTRANSFERASE SUBUNIT 1"/>
    <property type="match status" value="1"/>
</dbReference>
<feature type="domain" description="GtrA/DPMS transmembrane" evidence="10">
    <location>
        <begin position="249"/>
        <end position="364"/>
    </location>
</feature>
<dbReference type="AlphaFoldDB" id="A0A9X2CY75"/>
<keyword evidence="3" id="KW-0328">Glycosyltransferase</keyword>
<name>A0A9X2CY75_9GAMM</name>
<dbReference type="InterPro" id="IPR039528">
    <property type="entry name" value="DPM1-like"/>
</dbReference>
<dbReference type="Proteomes" id="UP001139721">
    <property type="component" value="Unassembled WGS sequence"/>
</dbReference>
<evidence type="ECO:0000256" key="4">
    <source>
        <dbReference type="ARBA" id="ARBA00022679"/>
    </source>
</evidence>
<evidence type="ECO:0000259" key="10">
    <source>
        <dbReference type="Pfam" id="PF04138"/>
    </source>
</evidence>
<dbReference type="GO" id="GO:0016020">
    <property type="term" value="C:membrane"/>
    <property type="evidence" value="ECO:0007669"/>
    <property type="project" value="UniProtKB-SubCell"/>
</dbReference>
<dbReference type="Gene3D" id="3.90.550.10">
    <property type="entry name" value="Spore Coat Polysaccharide Biosynthesis Protein SpsA, Chain A"/>
    <property type="match status" value="1"/>
</dbReference>
<comment type="similarity">
    <text evidence="2">Belongs to the glycosyltransferase 2 family.</text>
</comment>
<reference evidence="11" key="1">
    <citation type="submission" date="2021-11" db="EMBL/GenBank/DDBJ databases">
        <title>Legionella maioricencis sp. nov., a new species isolated from hot water samples in Mallorca.</title>
        <authorList>
            <person name="Crespi S."/>
            <person name="Drasar V."/>
            <person name="Salva-Serra F."/>
            <person name="Jaen-Luchoro D."/>
            <person name="Pineiro-Iglesias B."/>
            <person name="Aliaga F."/>
            <person name="Fernandez-Juarez V."/>
            <person name="Coll G."/>
            <person name="Moore E.R.B."/>
            <person name="Bennasar-Figueras A."/>
        </authorList>
    </citation>
    <scope>NUCLEOTIDE SEQUENCE</scope>
    <source>
        <strain evidence="11">HCPI-6</strain>
    </source>
</reference>
<dbReference type="GO" id="GO:0000271">
    <property type="term" value="P:polysaccharide biosynthetic process"/>
    <property type="evidence" value="ECO:0007669"/>
    <property type="project" value="InterPro"/>
</dbReference>
<protein>
    <submittedName>
        <fullName evidence="11">Glycosyltransferase family 2 protein</fullName>
    </submittedName>
</protein>
<dbReference type="InterPro" id="IPR007267">
    <property type="entry name" value="GtrA_DPMS_TM"/>
</dbReference>
<dbReference type="RefSeq" id="WP_250420537.1">
    <property type="nucleotide sequence ID" value="NZ_JAJKBJ010000002.1"/>
</dbReference>
<evidence type="ECO:0000313" key="12">
    <source>
        <dbReference type="Proteomes" id="UP001139721"/>
    </source>
</evidence>
<dbReference type="Pfam" id="PF04138">
    <property type="entry name" value="GtrA_DPMS_TM"/>
    <property type="match status" value="1"/>
</dbReference>
<evidence type="ECO:0000256" key="3">
    <source>
        <dbReference type="ARBA" id="ARBA00022676"/>
    </source>
</evidence>
<dbReference type="InterPro" id="IPR001173">
    <property type="entry name" value="Glyco_trans_2-like"/>
</dbReference>
<sequence>MNMKTVVIIIPTYNESLVIEETIHQVFKATSSSAMSFHVLVFDSCSTDNTQDLVSQLQKQYPQLHLITEPKKTGLGSAYLQAMRYALTHLGADIVVEFDADLSHQPHYLLPMIEKMHDHDVVVGSRYINGGSIPRNWGWHRKFLSKLGNIVARIALTPKYKDFTSGFRATHYLALNKALPERFISNNYAYKLELLWALHKTKAKIAEYPIEFVDREKGQSKLPANSIFDSLRVLATLRFHELKPYMSMCAVGLIGLVIQCLVYNALRLNFAPFFAAQLAVIAAVVNNFILNNQFTFKKRSLSQRFKSFAFFVGYSVLMVGFQGNWVKLGTHYFGTGYVKENLIMVSGVILGSVLNYFFYSRLVWREKRQPAVLQ</sequence>
<comment type="caution">
    <text evidence="11">The sequence shown here is derived from an EMBL/GenBank/DDBJ whole genome shotgun (WGS) entry which is preliminary data.</text>
</comment>
<keyword evidence="4" id="KW-0808">Transferase</keyword>
<dbReference type="EMBL" id="JAJKBJ010000002">
    <property type="protein sequence ID" value="MCL9683064.1"/>
    <property type="molecule type" value="Genomic_DNA"/>
</dbReference>
<keyword evidence="12" id="KW-1185">Reference proteome</keyword>
<feature type="domain" description="Glycosyltransferase 2-like" evidence="9">
    <location>
        <begin position="8"/>
        <end position="171"/>
    </location>
</feature>
<proteinExistence type="inferred from homology"/>
<feature type="transmembrane region" description="Helical" evidence="8">
    <location>
        <begin position="301"/>
        <end position="321"/>
    </location>
</feature>
<dbReference type="Pfam" id="PF00535">
    <property type="entry name" value="Glycos_transf_2"/>
    <property type="match status" value="1"/>
</dbReference>
<evidence type="ECO:0000313" key="11">
    <source>
        <dbReference type="EMBL" id="MCL9683064.1"/>
    </source>
</evidence>
<dbReference type="GO" id="GO:0004582">
    <property type="term" value="F:dolichyl-phosphate beta-D-mannosyltransferase activity"/>
    <property type="evidence" value="ECO:0007669"/>
    <property type="project" value="InterPro"/>
</dbReference>